<organism evidence="1 2">
    <name type="scientific">Agrobacterium larrymoorei</name>
    <dbReference type="NCBI Taxonomy" id="160699"/>
    <lineage>
        <taxon>Bacteria</taxon>
        <taxon>Pseudomonadati</taxon>
        <taxon>Pseudomonadota</taxon>
        <taxon>Alphaproteobacteria</taxon>
        <taxon>Hyphomicrobiales</taxon>
        <taxon>Rhizobiaceae</taxon>
        <taxon>Rhizobium/Agrobacterium group</taxon>
        <taxon>Agrobacterium</taxon>
    </lineage>
</organism>
<dbReference type="EMBL" id="CP124733">
    <property type="protein sequence ID" value="WHA39804.1"/>
    <property type="molecule type" value="Genomic_DNA"/>
</dbReference>
<sequence length="131" mass="14058">MSLAVGKNAGAIGVRCKAGKTEIMYVIMNTGMKEDDVEKANDLGMMKLKLRIDKSEVKEFGIISSVDDGKYIVLAEVDKAVAEEVRDAKRTVAVAVSLAGKNFWENSFQAKGSTEVVGKVLSLCNDTAPAE</sequence>
<name>A0AAF0H8F7_9HYPH</name>
<accession>A0AAF0H8F7</accession>
<proteinExistence type="predicted"/>
<protein>
    <submittedName>
        <fullName evidence="1">Uncharacterized protein</fullName>
    </submittedName>
</protein>
<gene>
    <name evidence="1" type="ORF">CFBP5477_008035</name>
</gene>
<dbReference type="Proteomes" id="UP000298664">
    <property type="component" value="Chromosome Circular"/>
</dbReference>
<evidence type="ECO:0000313" key="1">
    <source>
        <dbReference type="EMBL" id="WHA39804.1"/>
    </source>
</evidence>
<dbReference type="AlphaFoldDB" id="A0AAF0H8F7"/>
<reference evidence="1" key="1">
    <citation type="submission" date="2023-05" db="EMBL/GenBank/DDBJ databases">
        <title>Complete genome sequence of Agrobacterium larrymoorei CFBP5477.</title>
        <authorList>
            <person name="Yen H.-C."/>
            <person name="Chou L."/>
            <person name="Lin Y.-C."/>
            <person name="Lai E.-M."/>
            <person name="Kuo C.-H."/>
        </authorList>
    </citation>
    <scope>NUCLEOTIDE SEQUENCE</scope>
    <source>
        <strain evidence="1">CFBP5477</strain>
    </source>
</reference>
<dbReference type="RefSeq" id="WP_137394355.1">
    <property type="nucleotide sequence ID" value="NZ_CP124733.1"/>
</dbReference>
<evidence type="ECO:0000313" key="2">
    <source>
        <dbReference type="Proteomes" id="UP000298664"/>
    </source>
</evidence>